<dbReference type="InterPro" id="IPR003812">
    <property type="entry name" value="Fido"/>
</dbReference>
<dbReference type="GO" id="GO:0005524">
    <property type="term" value="F:ATP binding"/>
    <property type="evidence" value="ECO:0007669"/>
    <property type="project" value="UniProtKB-KW"/>
</dbReference>
<name>A0A449BDH1_HAPAX</name>
<evidence type="ECO:0000256" key="1">
    <source>
        <dbReference type="PIRSR" id="PIRSR640198-1"/>
    </source>
</evidence>
<dbReference type="KEGG" id="aaxa:NCTC10138_00848"/>
<dbReference type="RefSeq" id="WP_026390853.1">
    <property type="nucleotide sequence ID" value="NZ_LR215048.1"/>
</dbReference>
<sequence length="244" mass="28984">MEKDLLEMHKNHLKNLMHEKRITDISFFNECFLPAYTYDAVSLEGKSKIPYEEVKKLIKYGEIARFDKREQKEVLNHVNCYNQILKWTSAKKDLTEDMIKDLHEMLMKDILVGGVYRNVNIQILGAIHQPPDYIKVYDRMKKLFSDQDLDNMNYFDKGIYLHAMIAKIHPFLDGNGRLTRLILNFYLIKSGHIPITIPLDSRTEYFNAIDIFKEQKDIMPLKLFIKNMLNKRYEELIDELEVEC</sequence>
<gene>
    <name evidence="4" type="ORF">NCTC10138_00848</name>
</gene>
<dbReference type="EMBL" id="LR215048">
    <property type="protein sequence ID" value="VEU80475.1"/>
    <property type="molecule type" value="Genomic_DNA"/>
</dbReference>
<proteinExistence type="predicted"/>
<feature type="active site" evidence="1">
    <location>
        <position position="169"/>
    </location>
</feature>
<protein>
    <submittedName>
        <fullName evidence="4">Fic family protein</fullName>
    </submittedName>
</protein>
<keyword evidence="2" id="KW-0067">ATP-binding</keyword>
<feature type="domain" description="Fido" evidence="3">
    <location>
        <begin position="94"/>
        <end position="227"/>
    </location>
</feature>
<dbReference type="PANTHER" id="PTHR13504">
    <property type="entry name" value="FIDO DOMAIN-CONTAINING PROTEIN DDB_G0283145"/>
    <property type="match status" value="1"/>
</dbReference>
<evidence type="ECO:0000313" key="4">
    <source>
        <dbReference type="EMBL" id="VEU80475.1"/>
    </source>
</evidence>
<dbReference type="Gene3D" id="1.10.3290.10">
    <property type="entry name" value="Fido-like domain"/>
    <property type="match status" value="1"/>
</dbReference>
<keyword evidence="2" id="KW-0547">Nucleotide-binding</keyword>
<dbReference type="PROSITE" id="PS51459">
    <property type="entry name" value="FIDO"/>
    <property type="match status" value="1"/>
</dbReference>
<reference evidence="4 5" key="1">
    <citation type="submission" date="2019-01" db="EMBL/GenBank/DDBJ databases">
        <authorList>
            <consortium name="Pathogen Informatics"/>
        </authorList>
    </citation>
    <scope>NUCLEOTIDE SEQUENCE [LARGE SCALE GENOMIC DNA]</scope>
    <source>
        <strain evidence="4 5">NCTC10138</strain>
    </source>
</reference>
<evidence type="ECO:0000259" key="3">
    <source>
        <dbReference type="PROSITE" id="PS51459"/>
    </source>
</evidence>
<dbReference type="Pfam" id="PF02661">
    <property type="entry name" value="Fic"/>
    <property type="match status" value="1"/>
</dbReference>
<dbReference type="STRING" id="1278311.GCA_000428705_01409"/>
<dbReference type="InterPro" id="IPR036597">
    <property type="entry name" value="Fido-like_dom_sf"/>
</dbReference>
<dbReference type="InterPro" id="IPR040198">
    <property type="entry name" value="Fido_containing"/>
</dbReference>
<dbReference type="Proteomes" id="UP000289841">
    <property type="component" value="Chromosome"/>
</dbReference>
<accession>A0A449BDH1</accession>
<dbReference type="AlphaFoldDB" id="A0A449BDH1"/>
<dbReference type="OrthoDB" id="9813719at2"/>
<dbReference type="SUPFAM" id="SSF140931">
    <property type="entry name" value="Fic-like"/>
    <property type="match status" value="1"/>
</dbReference>
<keyword evidence="5" id="KW-1185">Reference proteome</keyword>
<feature type="binding site" evidence="2">
    <location>
        <begin position="173"/>
        <end position="180"/>
    </location>
    <ligand>
        <name>ATP</name>
        <dbReference type="ChEBI" id="CHEBI:30616"/>
    </ligand>
</feature>
<evidence type="ECO:0000313" key="5">
    <source>
        <dbReference type="Proteomes" id="UP000289841"/>
    </source>
</evidence>
<dbReference type="PANTHER" id="PTHR13504:SF38">
    <property type="entry name" value="FIDO DOMAIN-CONTAINING PROTEIN"/>
    <property type="match status" value="1"/>
</dbReference>
<organism evidence="4 5">
    <name type="scientific">Haploplasma axanthum</name>
    <name type="common">Acholeplasma axanthum</name>
    <dbReference type="NCBI Taxonomy" id="29552"/>
    <lineage>
        <taxon>Bacteria</taxon>
        <taxon>Bacillati</taxon>
        <taxon>Mycoplasmatota</taxon>
        <taxon>Mollicutes</taxon>
        <taxon>Acholeplasmatales</taxon>
        <taxon>Acholeplasmataceae</taxon>
        <taxon>Haploplasma</taxon>
    </lineage>
</organism>
<evidence type="ECO:0000256" key="2">
    <source>
        <dbReference type="PIRSR" id="PIRSR640198-2"/>
    </source>
</evidence>